<dbReference type="InterPro" id="IPR031600">
    <property type="entry name" value="DUF4706"/>
</dbReference>
<feature type="compositionally biased region" description="Polar residues" evidence="1">
    <location>
        <begin position="123"/>
        <end position="153"/>
    </location>
</feature>
<feature type="compositionally biased region" description="Basic and acidic residues" evidence="1">
    <location>
        <begin position="187"/>
        <end position="205"/>
    </location>
</feature>
<evidence type="ECO:0000313" key="4">
    <source>
        <dbReference type="Proteomes" id="UP001230051"/>
    </source>
</evidence>
<feature type="compositionally biased region" description="Polar residues" evidence="1">
    <location>
        <begin position="211"/>
        <end position="221"/>
    </location>
</feature>
<proteinExistence type="predicted"/>
<feature type="compositionally biased region" description="Basic and acidic residues" evidence="1">
    <location>
        <begin position="222"/>
        <end position="258"/>
    </location>
</feature>
<evidence type="ECO:0000256" key="1">
    <source>
        <dbReference type="SAM" id="MobiDB-lite"/>
    </source>
</evidence>
<accession>A0AAD8LKY9</accession>
<evidence type="ECO:0000259" key="2">
    <source>
        <dbReference type="Pfam" id="PF15797"/>
    </source>
</evidence>
<organism evidence="3 4">
    <name type="scientific">Acipenser oxyrinchus oxyrinchus</name>
    <dbReference type="NCBI Taxonomy" id="40147"/>
    <lineage>
        <taxon>Eukaryota</taxon>
        <taxon>Metazoa</taxon>
        <taxon>Chordata</taxon>
        <taxon>Craniata</taxon>
        <taxon>Vertebrata</taxon>
        <taxon>Euteleostomi</taxon>
        <taxon>Actinopterygii</taxon>
        <taxon>Chondrostei</taxon>
        <taxon>Acipenseriformes</taxon>
        <taxon>Acipenseridae</taxon>
        <taxon>Acipenser</taxon>
    </lineage>
</organism>
<sequence>MATAAVSGCDALRMEEKKFEYFSSINHMAKKIMLERQKIREKHGSEWEKLTQSEQETAIDNWMMDPQVRARYALHRAEREEVVSYPKLLIQTGQKIVHFGEEDIIWQDEHSAPFSWETKSQLEFSLTSPAAPEQGSTSSQIEPKLQAKTSQPVKASHGGGGSSSSSSQVAKASQGTKTPSTDSISSGRKEEESSFWKISAERSRLEGGQADFQSLTPSQIKSLEKGEKTVPSYRRQESTPKDKEEHKADKPRVPKQDKPVSVSSTVAEWERSQPAHPSVSALDDVFIQGPEPKSSTRTAPTKENDKEESDQAENPFFSQFNTSSNLLKTGFDFLDNW</sequence>
<feature type="region of interest" description="Disordered" evidence="1">
    <location>
        <begin position="123"/>
        <end position="321"/>
    </location>
</feature>
<reference evidence="3" key="1">
    <citation type="submission" date="2022-02" db="EMBL/GenBank/DDBJ databases">
        <title>Atlantic sturgeon de novo genome assembly.</title>
        <authorList>
            <person name="Stock M."/>
            <person name="Klopp C."/>
            <person name="Guiguen Y."/>
            <person name="Cabau C."/>
            <person name="Parinello H."/>
            <person name="Santidrian Yebra-Pimentel E."/>
            <person name="Kuhl H."/>
            <person name="Dirks R.P."/>
            <person name="Guessner J."/>
            <person name="Wuertz S."/>
            <person name="Du K."/>
            <person name="Schartl M."/>
        </authorList>
    </citation>
    <scope>NUCLEOTIDE SEQUENCE</scope>
    <source>
        <strain evidence="3">STURGEONOMICS-FGT-2020</strain>
        <tissue evidence="3">Whole blood</tissue>
    </source>
</reference>
<evidence type="ECO:0000313" key="3">
    <source>
        <dbReference type="EMBL" id="KAK1170740.1"/>
    </source>
</evidence>
<dbReference type="AlphaFoldDB" id="A0AAD8LKY9"/>
<dbReference type="EMBL" id="JAGXEW010000006">
    <property type="protein sequence ID" value="KAK1170740.1"/>
    <property type="molecule type" value="Genomic_DNA"/>
</dbReference>
<keyword evidence="4" id="KW-1185">Reference proteome</keyword>
<name>A0AAD8LKY9_ACIOX</name>
<gene>
    <name evidence="3" type="ORF">AOXY_G7666</name>
</gene>
<dbReference type="PANTHER" id="PTHR34394:SF1">
    <property type="entry name" value="SIMILAR TO RIKEN CDNA 2310022B05"/>
    <property type="match status" value="1"/>
</dbReference>
<dbReference type="Proteomes" id="UP001230051">
    <property type="component" value="Unassembled WGS sequence"/>
</dbReference>
<comment type="caution">
    <text evidence="3">The sequence shown here is derived from an EMBL/GenBank/DDBJ whole genome shotgun (WGS) entry which is preliminary data.</text>
</comment>
<dbReference type="PANTHER" id="PTHR34394">
    <property type="entry name" value="SIMILAR TO RIKEN CDNA 2310022B05"/>
    <property type="match status" value="1"/>
</dbReference>
<dbReference type="Pfam" id="PF15797">
    <property type="entry name" value="DUF4706"/>
    <property type="match status" value="1"/>
</dbReference>
<feature type="domain" description="DUF4706" evidence="2">
    <location>
        <begin position="20"/>
        <end position="125"/>
    </location>
</feature>
<protein>
    <recommendedName>
        <fullName evidence="2">DUF4706 domain-containing protein</fullName>
    </recommendedName>
</protein>
<feature type="compositionally biased region" description="Polar residues" evidence="1">
    <location>
        <begin position="168"/>
        <end position="186"/>
    </location>
</feature>